<proteinExistence type="predicted"/>
<dbReference type="InterPro" id="IPR010384">
    <property type="entry name" value="MtfA_fam"/>
</dbReference>
<dbReference type="PANTHER" id="PTHR30164">
    <property type="entry name" value="MTFA PEPTIDASE"/>
    <property type="match status" value="1"/>
</dbReference>
<keyword evidence="2" id="KW-1185">Reference proteome</keyword>
<name>A0ABW5NR20_9FLAO</name>
<dbReference type="CDD" id="cd20169">
    <property type="entry name" value="Peptidase_M90_mtfA"/>
    <property type="match status" value="1"/>
</dbReference>
<organism evidence="1 2">
    <name type="scientific">Flavobacterium suzhouense</name>
    <dbReference type="NCBI Taxonomy" id="1529638"/>
    <lineage>
        <taxon>Bacteria</taxon>
        <taxon>Pseudomonadati</taxon>
        <taxon>Bacteroidota</taxon>
        <taxon>Flavobacteriia</taxon>
        <taxon>Flavobacteriales</taxon>
        <taxon>Flavobacteriaceae</taxon>
        <taxon>Flavobacterium</taxon>
    </lineage>
</organism>
<protein>
    <submittedName>
        <fullName evidence="1">Zinc-dependent peptidase</fullName>
    </submittedName>
</protein>
<dbReference type="Pfam" id="PF06167">
    <property type="entry name" value="Peptidase_M90"/>
    <property type="match status" value="1"/>
</dbReference>
<dbReference type="Gene3D" id="1.10.472.150">
    <property type="entry name" value="Glucose-regulated metallo-peptidase M90, N-terminal domain"/>
    <property type="match status" value="1"/>
</dbReference>
<accession>A0ABW5NR20</accession>
<dbReference type="Proteomes" id="UP001597480">
    <property type="component" value="Unassembled WGS sequence"/>
</dbReference>
<dbReference type="InterPro" id="IPR024079">
    <property type="entry name" value="MetalloPept_cat_dom_sf"/>
</dbReference>
<dbReference type="SUPFAM" id="SSF55486">
    <property type="entry name" value="Metalloproteases ('zincins'), catalytic domain"/>
    <property type="match status" value="1"/>
</dbReference>
<gene>
    <name evidence="1" type="ORF">ACFSR3_05515</name>
</gene>
<dbReference type="InterPro" id="IPR042252">
    <property type="entry name" value="MtfA_N"/>
</dbReference>
<reference evidence="2" key="1">
    <citation type="journal article" date="2019" name="Int. J. Syst. Evol. Microbiol.">
        <title>The Global Catalogue of Microorganisms (GCM) 10K type strain sequencing project: providing services to taxonomists for standard genome sequencing and annotation.</title>
        <authorList>
            <consortium name="The Broad Institute Genomics Platform"/>
            <consortium name="The Broad Institute Genome Sequencing Center for Infectious Disease"/>
            <person name="Wu L."/>
            <person name="Ma J."/>
        </authorList>
    </citation>
    <scope>NUCLEOTIDE SEQUENCE [LARGE SCALE GENOMIC DNA]</scope>
    <source>
        <strain evidence="2">KCTC 42107</strain>
    </source>
</reference>
<evidence type="ECO:0000313" key="2">
    <source>
        <dbReference type="Proteomes" id="UP001597480"/>
    </source>
</evidence>
<evidence type="ECO:0000313" key="1">
    <source>
        <dbReference type="EMBL" id="MFD2601506.1"/>
    </source>
</evidence>
<dbReference type="RefSeq" id="WP_379820078.1">
    <property type="nucleotide sequence ID" value="NZ_JBHUMD010000007.1"/>
</dbReference>
<comment type="caution">
    <text evidence="1">The sequence shown here is derived from an EMBL/GenBank/DDBJ whole genome shotgun (WGS) entry which is preliminary data.</text>
</comment>
<sequence length="255" mass="29758">MFFAIFLVIAVIVGFYFYYTSKPKTVKTFPTEWETLLQEHVRFYHDLPEEKQPEFRERILQFLGETYIDGVGLEINDLDKLLIASSAVIPVFGFAEWHYFNLTGVLLYPDYFDEDMQFANSDKDRNIGGLVGSGRFEKKMILSRKALYAGFDNTSDKNNTGIHEFVHLIDKMDGATDGIPELLLGHQYVIPWVDLMHKTMEEINDDESDIRKYAGTKQAEFFAVVSEYFFERPDLLQTKHPEIYTMLESCFYPKR</sequence>
<dbReference type="EMBL" id="JBHUMD010000007">
    <property type="protein sequence ID" value="MFD2601506.1"/>
    <property type="molecule type" value="Genomic_DNA"/>
</dbReference>
<dbReference type="PANTHER" id="PTHR30164:SF2">
    <property type="entry name" value="PROTEIN MTFA"/>
    <property type="match status" value="1"/>
</dbReference>
<dbReference type="Gene3D" id="3.40.390.10">
    <property type="entry name" value="Collagenase (Catalytic Domain)"/>
    <property type="match status" value="1"/>
</dbReference>